<name>A0AA97PG05_PYRO3</name>
<gene>
    <name evidence="2" type="ORF">OOU_Y34scaffold00982g1</name>
</gene>
<evidence type="ECO:0000256" key="1">
    <source>
        <dbReference type="SAM" id="MobiDB-lite"/>
    </source>
</evidence>
<dbReference type="Proteomes" id="UP000011086">
    <property type="component" value="Unassembled WGS sequence"/>
</dbReference>
<protein>
    <submittedName>
        <fullName evidence="2">Uncharacterized protein</fullName>
    </submittedName>
</protein>
<proteinExistence type="predicted"/>
<sequence length="102" mass="11575">MKLLLGQAKGAGSSSEREKDAHIMTVNDEVDHQLRLQALRIKDEFMPQAHRYNLRRATTDAPQAMPQILNQFDRVSSVHEPHPANHAARLIYLGAVRLWAPK</sequence>
<feature type="region of interest" description="Disordered" evidence="1">
    <location>
        <begin position="1"/>
        <end position="24"/>
    </location>
</feature>
<evidence type="ECO:0000313" key="2">
    <source>
        <dbReference type="EMBL" id="ELQ33211.1"/>
    </source>
</evidence>
<dbReference type="AlphaFoldDB" id="A0AA97PG05"/>
<accession>A0AA97PG05</accession>
<reference evidence="2" key="1">
    <citation type="journal article" date="2012" name="PLoS Genet.">
        <title>Comparative analysis of the genomes of two field isolates of the rice blast fungus Magnaporthe oryzae.</title>
        <authorList>
            <person name="Xue M."/>
            <person name="Yang J."/>
            <person name="Li Z."/>
            <person name="Hu S."/>
            <person name="Yao N."/>
            <person name="Dean R.A."/>
            <person name="Zhao W."/>
            <person name="Shen M."/>
            <person name="Zhang H."/>
            <person name="Li C."/>
            <person name="Liu L."/>
            <person name="Cao L."/>
            <person name="Xu X."/>
            <person name="Xing Y."/>
            <person name="Hsiang T."/>
            <person name="Zhang Z."/>
            <person name="Xu J.R."/>
            <person name="Peng Y.L."/>
        </authorList>
    </citation>
    <scope>NUCLEOTIDE SEQUENCE</scope>
    <source>
        <strain evidence="2">Y34</strain>
    </source>
</reference>
<dbReference type="EMBL" id="JH793554">
    <property type="protein sequence ID" value="ELQ33211.1"/>
    <property type="molecule type" value="Genomic_DNA"/>
</dbReference>
<organism evidence="2">
    <name type="scientific">Pyricularia oryzae (strain Y34)</name>
    <name type="common">Rice blast fungus</name>
    <name type="synonym">Magnaporthe oryzae</name>
    <dbReference type="NCBI Taxonomy" id="1143189"/>
    <lineage>
        <taxon>Eukaryota</taxon>
        <taxon>Fungi</taxon>
        <taxon>Dikarya</taxon>
        <taxon>Ascomycota</taxon>
        <taxon>Pezizomycotina</taxon>
        <taxon>Sordariomycetes</taxon>
        <taxon>Sordariomycetidae</taxon>
        <taxon>Magnaporthales</taxon>
        <taxon>Pyriculariaceae</taxon>
        <taxon>Pyricularia</taxon>
    </lineage>
</organism>